<reference evidence="6" key="1">
    <citation type="journal article" date="2019" name="Int. J. Syst. Evol. Microbiol.">
        <title>The Global Catalogue of Microorganisms (GCM) 10K type strain sequencing project: providing services to taxonomists for standard genome sequencing and annotation.</title>
        <authorList>
            <consortium name="The Broad Institute Genomics Platform"/>
            <consortium name="The Broad Institute Genome Sequencing Center for Infectious Disease"/>
            <person name="Wu L."/>
            <person name="Ma J."/>
        </authorList>
    </citation>
    <scope>NUCLEOTIDE SEQUENCE [LARGE SCALE GENOMIC DNA]</scope>
    <source>
        <strain evidence="6">PCU 280</strain>
    </source>
</reference>
<evidence type="ECO:0000313" key="5">
    <source>
        <dbReference type="EMBL" id="MFC6333213.1"/>
    </source>
</evidence>
<feature type="domain" description="HTH araC/xylS-type" evidence="4">
    <location>
        <begin position="161"/>
        <end position="259"/>
    </location>
</feature>
<dbReference type="PANTHER" id="PTHR43280">
    <property type="entry name" value="ARAC-FAMILY TRANSCRIPTIONAL REGULATOR"/>
    <property type="match status" value="1"/>
</dbReference>
<gene>
    <name evidence="5" type="ORF">ACFP56_11310</name>
</gene>
<dbReference type="SUPFAM" id="SSF46689">
    <property type="entry name" value="Homeodomain-like"/>
    <property type="match status" value="2"/>
</dbReference>
<dbReference type="PANTHER" id="PTHR43280:SF28">
    <property type="entry name" value="HTH-TYPE TRANSCRIPTIONAL ACTIVATOR RHAS"/>
    <property type="match status" value="1"/>
</dbReference>
<proteinExistence type="predicted"/>
<organism evidence="5 6">
    <name type="scientific">Paenibacillus septentrionalis</name>
    <dbReference type="NCBI Taxonomy" id="429342"/>
    <lineage>
        <taxon>Bacteria</taxon>
        <taxon>Bacillati</taxon>
        <taxon>Bacillota</taxon>
        <taxon>Bacilli</taxon>
        <taxon>Bacillales</taxon>
        <taxon>Paenibacillaceae</taxon>
        <taxon>Paenibacillus</taxon>
    </lineage>
</organism>
<evidence type="ECO:0000256" key="1">
    <source>
        <dbReference type="ARBA" id="ARBA00023015"/>
    </source>
</evidence>
<evidence type="ECO:0000259" key="4">
    <source>
        <dbReference type="PROSITE" id="PS01124"/>
    </source>
</evidence>
<dbReference type="Pfam" id="PF12833">
    <property type="entry name" value="HTH_18"/>
    <property type="match status" value="1"/>
</dbReference>
<name>A0ABW1V5I4_9BACL</name>
<dbReference type="SUPFAM" id="SSF51215">
    <property type="entry name" value="Regulatory protein AraC"/>
    <property type="match status" value="1"/>
</dbReference>
<dbReference type="PROSITE" id="PS01124">
    <property type="entry name" value="HTH_ARAC_FAMILY_2"/>
    <property type="match status" value="1"/>
</dbReference>
<dbReference type="InterPro" id="IPR037923">
    <property type="entry name" value="HTH-like"/>
</dbReference>
<keyword evidence="3" id="KW-0804">Transcription</keyword>
<dbReference type="InterPro" id="IPR009057">
    <property type="entry name" value="Homeodomain-like_sf"/>
</dbReference>
<dbReference type="Gene3D" id="2.60.120.10">
    <property type="entry name" value="Jelly Rolls"/>
    <property type="match status" value="1"/>
</dbReference>
<protein>
    <submittedName>
        <fullName evidence="5">Helix-turn-helix domain-containing protein</fullName>
    </submittedName>
</protein>
<comment type="caution">
    <text evidence="5">The sequence shown here is derived from an EMBL/GenBank/DDBJ whole genome shotgun (WGS) entry which is preliminary data.</text>
</comment>
<dbReference type="PROSITE" id="PS00041">
    <property type="entry name" value="HTH_ARAC_FAMILY_1"/>
    <property type="match status" value="1"/>
</dbReference>
<dbReference type="SMART" id="SM00342">
    <property type="entry name" value="HTH_ARAC"/>
    <property type="match status" value="1"/>
</dbReference>
<dbReference type="InterPro" id="IPR018060">
    <property type="entry name" value="HTH_AraC"/>
</dbReference>
<dbReference type="InterPro" id="IPR014710">
    <property type="entry name" value="RmlC-like_jellyroll"/>
</dbReference>
<dbReference type="Proteomes" id="UP001596233">
    <property type="component" value="Unassembled WGS sequence"/>
</dbReference>
<accession>A0ABW1V5I4</accession>
<dbReference type="Gene3D" id="1.10.10.60">
    <property type="entry name" value="Homeodomain-like"/>
    <property type="match status" value="2"/>
</dbReference>
<keyword evidence="6" id="KW-1185">Reference proteome</keyword>
<evidence type="ECO:0000313" key="6">
    <source>
        <dbReference type="Proteomes" id="UP001596233"/>
    </source>
</evidence>
<sequence length="262" mass="30987">MDFERYEFLNPNLFHFVERKDMPDWKIAHRENHFHELYFMLGGKTVFHVNGQKYIAQKDDIVYIPGGSVRQAYTVKDNPMHGFAINFHWLNDNHILLPFDIVMKNRMNNDILSYLKEIQYLQFNKTSFCTFKERALFMLLLNQLFHLYYYKTQTNIDPRIKKIVDYIHLHFAETVEIEMLADMANLHAVYLGKLFKDNTGFTIKAYLNRVRVNHAEQLLAGGKSSVSEVAEQCGFRDIFYFSKVFKKTKGYAPSVVTKKKII</sequence>
<dbReference type="EMBL" id="JBHSTE010000003">
    <property type="protein sequence ID" value="MFC6333213.1"/>
    <property type="molecule type" value="Genomic_DNA"/>
</dbReference>
<keyword evidence="1" id="KW-0805">Transcription regulation</keyword>
<evidence type="ECO:0000256" key="3">
    <source>
        <dbReference type="ARBA" id="ARBA00023163"/>
    </source>
</evidence>
<dbReference type="InterPro" id="IPR018062">
    <property type="entry name" value="HTH_AraC-typ_CS"/>
</dbReference>
<keyword evidence="2" id="KW-0238">DNA-binding</keyword>
<evidence type="ECO:0000256" key="2">
    <source>
        <dbReference type="ARBA" id="ARBA00023125"/>
    </source>
</evidence>
<dbReference type="RefSeq" id="WP_379234435.1">
    <property type="nucleotide sequence ID" value="NZ_JBHSTE010000003.1"/>
</dbReference>